<dbReference type="GeneID" id="103513277"/>
<dbReference type="PANTHER" id="PTHR11161">
    <property type="entry name" value="O-ACYLTRANSFERASE"/>
    <property type="match status" value="1"/>
</dbReference>
<evidence type="ECO:0000259" key="2">
    <source>
        <dbReference type="Pfam" id="PF01757"/>
    </source>
</evidence>
<keyword evidence="1" id="KW-1133">Transmembrane helix</keyword>
<accession>A0A1S3D7X5</accession>
<dbReference type="GO" id="GO:0016747">
    <property type="term" value="F:acyltransferase activity, transferring groups other than amino-acyl groups"/>
    <property type="evidence" value="ECO:0007669"/>
    <property type="project" value="InterPro"/>
</dbReference>
<dbReference type="Pfam" id="PF01757">
    <property type="entry name" value="Acyl_transf_3"/>
    <property type="match status" value="1"/>
</dbReference>
<feature type="domain" description="Acyltransferase 3" evidence="2">
    <location>
        <begin position="20"/>
        <end position="234"/>
    </location>
</feature>
<gene>
    <name evidence="4" type="primary">LOC103513277</name>
</gene>
<dbReference type="InterPro" id="IPR052728">
    <property type="entry name" value="O2_lipid_transport_reg"/>
</dbReference>
<reference evidence="4" key="1">
    <citation type="submission" date="2025-08" db="UniProtKB">
        <authorList>
            <consortium name="RefSeq"/>
        </authorList>
    </citation>
    <scope>IDENTIFICATION</scope>
</reference>
<evidence type="ECO:0000313" key="3">
    <source>
        <dbReference type="Proteomes" id="UP000079169"/>
    </source>
</evidence>
<sequence>MKTAILCIYYISGVVSSGLKPITTITCFQCIPSSWYLSTEFQLFLIGLSLIYWVTKAPAWRTRILVLAFILAHLIPSIVIYFNGETSFWHLSIKDFRHHARAQYFRFMNNPFYIRMPPYIFGICAAYMTDALVRMDFKFSVIQKTVIFWTSLSSMFAIIYLGAHFLLPGHAYNVWEHVTFAIPFRFVLGSGLAMGVIIEHCGGYGAASDFFSHPIWVVLGRLSYHIYLFNFFTIPWDLFMSEGFSSYNMYIF</sequence>
<name>A0A1S3D7X5_DIACI</name>
<proteinExistence type="predicted"/>
<feature type="transmembrane region" description="Helical" evidence="1">
    <location>
        <begin position="145"/>
        <end position="166"/>
    </location>
</feature>
<keyword evidence="1" id="KW-0812">Transmembrane</keyword>
<feature type="transmembrane region" description="Helical" evidence="1">
    <location>
        <begin position="178"/>
        <end position="198"/>
    </location>
</feature>
<keyword evidence="1" id="KW-0472">Membrane</keyword>
<dbReference type="KEGG" id="dci:103513277"/>
<feature type="transmembrane region" description="Helical" evidence="1">
    <location>
        <begin position="210"/>
        <end position="232"/>
    </location>
</feature>
<dbReference type="InterPro" id="IPR002656">
    <property type="entry name" value="Acyl_transf_3_dom"/>
</dbReference>
<dbReference type="AlphaFoldDB" id="A0A1S3D7X5"/>
<feature type="transmembrane region" description="Helical" evidence="1">
    <location>
        <begin position="34"/>
        <end position="55"/>
    </location>
</feature>
<feature type="transmembrane region" description="Helical" evidence="1">
    <location>
        <begin position="112"/>
        <end position="133"/>
    </location>
</feature>
<evidence type="ECO:0000256" key="1">
    <source>
        <dbReference type="SAM" id="Phobius"/>
    </source>
</evidence>
<evidence type="ECO:0000313" key="4">
    <source>
        <dbReference type="RefSeq" id="XP_008476315.1"/>
    </source>
</evidence>
<dbReference type="PANTHER" id="PTHR11161:SF72">
    <property type="entry name" value="FI21449P1"/>
    <property type="match status" value="1"/>
</dbReference>
<dbReference type="Proteomes" id="UP000079169">
    <property type="component" value="Unplaced"/>
</dbReference>
<keyword evidence="3" id="KW-1185">Reference proteome</keyword>
<organism evidence="3 4">
    <name type="scientific">Diaphorina citri</name>
    <name type="common">Asian citrus psyllid</name>
    <dbReference type="NCBI Taxonomy" id="121845"/>
    <lineage>
        <taxon>Eukaryota</taxon>
        <taxon>Metazoa</taxon>
        <taxon>Ecdysozoa</taxon>
        <taxon>Arthropoda</taxon>
        <taxon>Hexapoda</taxon>
        <taxon>Insecta</taxon>
        <taxon>Pterygota</taxon>
        <taxon>Neoptera</taxon>
        <taxon>Paraneoptera</taxon>
        <taxon>Hemiptera</taxon>
        <taxon>Sternorrhyncha</taxon>
        <taxon>Psylloidea</taxon>
        <taxon>Psyllidae</taxon>
        <taxon>Diaphorininae</taxon>
        <taxon>Diaphorina</taxon>
    </lineage>
</organism>
<feature type="non-terminal residue" evidence="4">
    <location>
        <position position="252"/>
    </location>
</feature>
<feature type="transmembrane region" description="Helical" evidence="1">
    <location>
        <begin position="64"/>
        <end position="82"/>
    </location>
</feature>
<dbReference type="RefSeq" id="XP_008476315.1">
    <property type="nucleotide sequence ID" value="XM_008478093.1"/>
</dbReference>
<protein>
    <submittedName>
        <fullName evidence="4">Uncharacterized protein LOC103513277</fullName>
    </submittedName>
</protein>
<dbReference type="PaxDb" id="121845-A0A1S3D7X5"/>